<keyword evidence="9" id="KW-0808">Transferase</keyword>
<feature type="compositionally biased region" description="Basic and acidic residues" evidence="25">
    <location>
        <begin position="561"/>
        <end position="571"/>
    </location>
</feature>
<evidence type="ECO:0000256" key="4">
    <source>
        <dbReference type="ARBA" id="ARBA00022454"/>
    </source>
</evidence>
<dbReference type="Gene3D" id="3.30.200.20">
    <property type="entry name" value="Phosphorylase Kinase, domain 1"/>
    <property type="match status" value="1"/>
</dbReference>
<dbReference type="PANTHER" id="PTHR24058:SF103">
    <property type="entry name" value="SERINE_THREONINE-PROTEIN KINASE PRP4 HOMOLOG"/>
    <property type="match status" value="1"/>
</dbReference>
<keyword evidence="14" id="KW-0067">ATP-binding</keyword>
<evidence type="ECO:0000256" key="9">
    <source>
        <dbReference type="ARBA" id="ARBA00022679"/>
    </source>
</evidence>
<feature type="compositionally biased region" description="Acidic residues" evidence="25">
    <location>
        <begin position="572"/>
        <end position="595"/>
    </location>
</feature>
<dbReference type="InterPro" id="IPR000719">
    <property type="entry name" value="Prot_kinase_dom"/>
</dbReference>
<evidence type="ECO:0000256" key="11">
    <source>
        <dbReference type="ARBA" id="ARBA00022741"/>
    </source>
</evidence>
<keyword evidence="8" id="KW-0507">mRNA processing</keyword>
<feature type="compositionally biased region" description="Basic and acidic residues" evidence="25">
    <location>
        <begin position="86"/>
        <end position="98"/>
    </location>
</feature>
<evidence type="ECO:0000256" key="13">
    <source>
        <dbReference type="ARBA" id="ARBA00022838"/>
    </source>
</evidence>
<dbReference type="InterPro" id="IPR008271">
    <property type="entry name" value="Ser/Thr_kinase_AS"/>
</dbReference>
<feature type="compositionally biased region" description="Basic residues" evidence="25">
    <location>
        <begin position="305"/>
        <end position="325"/>
    </location>
</feature>
<dbReference type="InterPro" id="IPR050494">
    <property type="entry name" value="Ser_Thr_dual-spec_kinase"/>
</dbReference>
<feature type="compositionally biased region" description="Acidic residues" evidence="25">
    <location>
        <begin position="254"/>
        <end position="264"/>
    </location>
</feature>
<dbReference type="GO" id="GO:0045292">
    <property type="term" value="P:mRNA cis splicing, via spliceosome"/>
    <property type="evidence" value="ECO:0007669"/>
    <property type="project" value="InterPro"/>
</dbReference>
<keyword evidence="7" id="KW-0597">Phosphoprotein</keyword>
<dbReference type="FunFam" id="1.10.510.10:FF:000078">
    <property type="entry name" value="Serine/threonine-protein kinase PRP4 homolog"/>
    <property type="match status" value="1"/>
</dbReference>
<evidence type="ECO:0000256" key="19">
    <source>
        <dbReference type="ARBA" id="ARBA00023596"/>
    </source>
</evidence>
<dbReference type="EMBL" id="CAIIXF020000003">
    <property type="protein sequence ID" value="CAH1780416.1"/>
    <property type="molecule type" value="Genomic_DNA"/>
</dbReference>
<dbReference type="GO" id="GO:0005524">
    <property type="term" value="F:ATP binding"/>
    <property type="evidence" value="ECO:0007669"/>
    <property type="project" value="UniProtKB-KW"/>
</dbReference>
<evidence type="ECO:0000256" key="6">
    <source>
        <dbReference type="ARBA" id="ARBA00022527"/>
    </source>
</evidence>
<evidence type="ECO:0000256" key="15">
    <source>
        <dbReference type="ARBA" id="ARBA00022843"/>
    </source>
</evidence>
<evidence type="ECO:0000256" key="24">
    <source>
        <dbReference type="ARBA" id="ARBA00048977"/>
    </source>
</evidence>
<evidence type="ECO:0000256" key="17">
    <source>
        <dbReference type="ARBA" id="ARBA00023187"/>
    </source>
</evidence>
<keyword evidence="11" id="KW-0547">Nucleotide-binding</keyword>
<evidence type="ECO:0000256" key="21">
    <source>
        <dbReference type="ARBA" id="ARBA00031858"/>
    </source>
</evidence>
<comment type="subcellular location">
    <subcellularLocation>
        <location evidence="2">Chromosome</location>
        <location evidence="2">Centromere</location>
        <location evidence="2">Kinetochore</location>
    </subcellularLocation>
    <subcellularLocation>
        <location evidence="1">Nucleus</location>
    </subcellularLocation>
</comment>
<evidence type="ECO:0000256" key="12">
    <source>
        <dbReference type="ARBA" id="ARBA00022777"/>
    </source>
</evidence>
<keyword evidence="16" id="KW-0007">Acetylation</keyword>
<feature type="compositionally biased region" description="Basic residues" evidence="25">
    <location>
        <begin position="61"/>
        <end position="85"/>
    </location>
</feature>
<evidence type="ECO:0000256" key="20">
    <source>
        <dbReference type="ARBA" id="ARBA00023637"/>
    </source>
</evidence>
<comment type="subunit">
    <text evidence="22">Interacts with CLK1 C-terminus. Associates with the U5 snRNP and NCOR1 deacetylase complexes. Identified in the spliceosome C complex.</text>
</comment>
<evidence type="ECO:0000256" key="16">
    <source>
        <dbReference type="ARBA" id="ARBA00022990"/>
    </source>
</evidence>
<evidence type="ECO:0000256" key="18">
    <source>
        <dbReference type="ARBA" id="ARBA00023242"/>
    </source>
</evidence>
<evidence type="ECO:0000256" key="5">
    <source>
        <dbReference type="ARBA" id="ARBA00022499"/>
    </source>
</evidence>
<dbReference type="GO" id="GO:0005681">
    <property type="term" value="C:spliceosomal complex"/>
    <property type="evidence" value="ECO:0007669"/>
    <property type="project" value="UniProtKB-KW"/>
</dbReference>
<evidence type="ECO:0000256" key="2">
    <source>
        <dbReference type="ARBA" id="ARBA00004629"/>
    </source>
</evidence>
<reference evidence="26" key="1">
    <citation type="submission" date="2022-03" db="EMBL/GenBank/DDBJ databases">
        <authorList>
            <person name="Martin C."/>
        </authorList>
    </citation>
    <scope>NUCLEOTIDE SEQUENCE</scope>
</reference>
<feature type="compositionally biased region" description="Basic residues" evidence="25">
    <location>
        <begin position="99"/>
        <end position="136"/>
    </location>
</feature>
<keyword evidence="10" id="KW-0747">Spliceosome</keyword>
<organism evidence="26 27">
    <name type="scientific">Owenia fusiformis</name>
    <name type="common">Polychaete worm</name>
    <dbReference type="NCBI Taxonomy" id="6347"/>
    <lineage>
        <taxon>Eukaryota</taxon>
        <taxon>Metazoa</taxon>
        <taxon>Spiralia</taxon>
        <taxon>Lophotrochozoa</taxon>
        <taxon>Annelida</taxon>
        <taxon>Polychaeta</taxon>
        <taxon>Sedentaria</taxon>
        <taxon>Canalipalpata</taxon>
        <taxon>Sabellida</taxon>
        <taxon>Oweniida</taxon>
        <taxon>Oweniidae</taxon>
        <taxon>Owenia</taxon>
    </lineage>
</organism>
<feature type="compositionally biased region" description="Acidic residues" evidence="25">
    <location>
        <begin position="547"/>
        <end position="560"/>
    </location>
</feature>
<feature type="compositionally biased region" description="Acidic residues" evidence="25">
    <location>
        <begin position="878"/>
        <end position="887"/>
    </location>
</feature>
<dbReference type="OrthoDB" id="3967at2759"/>
<evidence type="ECO:0000256" key="3">
    <source>
        <dbReference type="ARBA" id="ARBA00012513"/>
    </source>
</evidence>
<feature type="region of interest" description="Disordered" evidence="25">
    <location>
        <begin position="239"/>
        <end position="914"/>
    </location>
</feature>
<name>A0A8J1UQ64_OWEFU</name>
<comment type="catalytic activity">
    <reaction evidence="23">
        <text>L-threonyl-[protein] + ATP = O-phospho-L-threonyl-[protein] + ADP + H(+)</text>
        <dbReference type="Rhea" id="RHEA:46608"/>
        <dbReference type="Rhea" id="RHEA-COMP:11060"/>
        <dbReference type="Rhea" id="RHEA-COMP:11605"/>
        <dbReference type="ChEBI" id="CHEBI:15378"/>
        <dbReference type="ChEBI" id="CHEBI:30013"/>
        <dbReference type="ChEBI" id="CHEBI:30616"/>
        <dbReference type="ChEBI" id="CHEBI:61977"/>
        <dbReference type="ChEBI" id="CHEBI:456216"/>
        <dbReference type="EC" id="2.7.11.1"/>
    </reaction>
    <physiologicalReaction direction="left-to-right" evidence="23">
        <dbReference type="Rhea" id="RHEA:46609"/>
    </physiologicalReaction>
</comment>
<comment type="caution">
    <text evidence="26">The sequence shown here is derived from an EMBL/GenBank/DDBJ whole genome shotgun (WGS) entry which is preliminary data.</text>
</comment>
<comment type="similarity">
    <text evidence="19">Belongs to the protein kinase superfamily. CMGC Ser/Thr protein kinase family.</text>
</comment>
<evidence type="ECO:0000256" key="10">
    <source>
        <dbReference type="ARBA" id="ARBA00022728"/>
    </source>
</evidence>
<feature type="compositionally biased region" description="Basic and acidic residues" evidence="25">
    <location>
        <begin position="528"/>
        <end position="546"/>
    </location>
</feature>
<gene>
    <name evidence="26" type="ORF">OFUS_LOCUS7112</name>
</gene>
<dbReference type="PROSITE" id="PS50011">
    <property type="entry name" value="PROTEIN_KINASE_DOM"/>
    <property type="match status" value="1"/>
</dbReference>
<evidence type="ECO:0000256" key="8">
    <source>
        <dbReference type="ARBA" id="ARBA00022664"/>
    </source>
</evidence>
<evidence type="ECO:0000256" key="23">
    <source>
        <dbReference type="ARBA" id="ARBA00048659"/>
    </source>
</evidence>
<keyword evidence="17" id="KW-0508">mRNA splicing</keyword>
<comment type="catalytic activity">
    <reaction evidence="24">
        <text>L-seryl-[protein] + ATP = O-phospho-L-seryl-[protein] + ADP + H(+)</text>
        <dbReference type="Rhea" id="RHEA:17989"/>
        <dbReference type="Rhea" id="RHEA-COMP:9863"/>
        <dbReference type="Rhea" id="RHEA-COMP:11604"/>
        <dbReference type="ChEBI" id="CHEBI:15378"/>
        <dbReference type="ChEBI" id="CHEBI:29999"/>
        <dbReference type="ChEBI" id="CHEBI:30616"/>
        <dbReference type="ChEBI" id="CHEBI:83421"/>
        <dbReference type="ChEBI" id="CHEBI:456216"/>
        <dbReference type="EC" id="2.7.11.1"/>
    </reaction>
    <physiologicalReaction direction="left-to-right" evidence="24">
        <dbReference type="Rhea" id="RHEA:17990"/>
    </physiologicalReaction>
</comment>
<evidence type="ECO:0000256" key="14">
    <source>
        <dbReference type="ARBA" id="ARBA00022840"/>
    </source>
</evidence>
<keyword evidence="27" id="KW-1185">Reference proteome</keyword>
<dbReference type="GO" id="GO:0004674">
    <property type="term" value="F:protein serine/threonine kinase activity"/>
    <property type="evidence" value="ECO:0007669"/>
    <property type="project" value="UniProtKB-KW"/>
</dbReference>
<keyword evidence="12" id="KW-0418">Kinase</keyword>
<dbReference type="InterPro" id="IPR044092">
    <property type="entry name" value="STKc_PRP4"/>
</dbReference>
<dbReference type="GO" id="GO:0000776">
    <property type="term" value="C:kinetochore"/>
    <property type="evidence" value="ECO:0007669"/>
    <property type="project" value="UniProtKB-KW"/>
</dbReference>
<feature type="compositionally biased region" description="Basic and acidic residues" evidence="25">
    <location>
        <begin position="326"/>
        <end position="339"/>
    </location>
</feature>
<feature type="compositionally biased region" description="Acidic residues" evidence="25">
    <location>
        <begin position="148"/>
        <end position="160"/>
    </location>
</feature>
<protein>
    <recommendedName>
        <fullName evidence="20">Serine/threonine-protein kinase PRP4 homolog</fullName>
        <ecNumber evidence="3">2.7.11.1</ecNumber>
    </recommendedName>
    <alternativeName>
        <fullName evidence="21">PRP4 pre-mRNA-processing factor 4 homolog</fullName>
    </alternativeName>
</protein>
<evidence type="ECO:0000256" key="25">
    <source>
        <dbReference type="SAM" id="MobiDB-lite"/>
    </source>
</evidence>
<evidence type="ECO:0000256" key="7">
    <source>
        <dbReference type="ARBA" id="ARBA00022553"/>
    </source>
</evidence>
<feature type="compositionally biased region" description="Basic and acidic residues" evidence="25">
    <location>
        <begin position="651"/>
        <end position="876"/>
    </location>
</feature>
<feature type="compositionally biased region" description="Pro residues" evidence="25">
    <location>
        <begin position="512"/>
        <end position="523"/>
    </location>
</feature>
<keyword evidence="15" id="KW-0832">Ubl conjugation</keyword>
<keyword evidence="4" id="KW-0158">Chromosome</keyword>
<feature type="region of interest" description="Disordered" evidence="25">
    <location>
        <begin position="25"/>
        <end position="175"/>
    </location>
</feature>
<feature type="compositionally biased region" description="Acidic residues" evidence="25">
    <location>
        <begin position="603"/>
        <end position="618"/>
    </location>
</feature>
<keyword evidence="13" id="KW-0995">Kinetochore</keyword>
<accession>A0A8J1UQ64</accession>
<dbReference type="Proteomes" id="UP000749559">
    <property type="component" value="Unassembled WGS sequence"/>
</dbReference>
<feature type="compositionally biased region" description="Basic and acidic residues" evidence="25">
    <location>
        <begin position="494"/>
        <end position="505"/>
    </location>
</feature>
<keyword evidence="5" id="KW-1017">Isopeptide bond</keyword>
<feature type="compositionally biased region" description="Basic and acidic residues" evidence="25">
    <location>
        <begin position="381"/>
        <end position="436"/>
    </location>
</feature>
<dbReference type="EC" id="2.7.11.1" evidence="3"/>
<feature type="compositionally biased region" description="Basic and acidic residues" evidence="25">
    <location>
        <begin position="242"/>
        <end position="251"/>
    </location>
</feature>
<dbReference type="SMART" id="SM00220">
    <property type="entry name" value="S_TKc"/>
    <property type="match status" value="1"/>
</dbReference>
<proteinExistence type="inferred from homology"/>
<feature type="compositionally biased region" description="Acidic residues" evidence="25">
    <location>
        <begin position="473"/>
        <end position="493"/>
    </location>
</feature>
<feature type="compositionally biased region" description="Basic residues" evidence="25">
    <location>
        <begin position="351"/>
        <end position="366"/>
    </location>
</feature>
<feature type="compositionally biased region" description="Polar residues" evidence="25">
    <location>
        <begin position="41"/>
        <end position="56"/>
    </location>
</feature>
<dbReference type="SUPFAM" id="SSF56112">
    <property type="entry name" value="Protein kinase-like (PK-like)"/>
    <property type="match status" value="1"/>
</dbReference>
<evidence type="ECO:0000313" key="27">
    <source>
        <dbReference type="Proteomes" id="UP000749559"/>
    </source>
</evidence>
<dbReference type="PANTHER" id="PTHR24058">
    <property type="entry name" value="DUAL SPECIFICITY PROTEIN KINASE"/>
    <property type="match status" value="1"/>
</dbReference>
<evidence type="ECO:0000256" key="1">
    <source>
        <dbReference type="ARBA" id="ARBA00004123"/>
    </source>
</evidence>
<dbReference type="Pfam" id="PF00069">
    <property type="entry name" value="Pkinase"/>
    <property type="match status" value="1"/>
</dbReference>
<sequence length="1323" mass="154804">MTSFQRDLKRLPVAKMATEISDKFSYLGPQDDNVINFGGHVSSSSEAETALSIPTPSSSQRSHKDKKKHKSHKEHKHKKHKHSERKKSENAESNEIKRSERKRRHEKRSSSSSKHKSDSHKKHKKHKHKHKGHKSRTKDQVNANGGSDEQDIVNVEDEAEGTPNSTKRRKLDESDMAALETAKAILKAQLEGKQVQGDAEVINAMSIIAQGYKSESEEEGEIEHDSLRDKFLEEGINSFATKRKEDSKSQSEGEIVDISEDIEIIDFKQGTKKPDEDICIVDSPMRGSSLYYDKAKSRSPNRSSSKQKRSSRSPQRRRSHSPRRDRHSDNRSRNKENRSPIRRSGISRSPSKLRGRSRSPRSRISRSPRPDRLSRRSPSPRRRDDKRPEENRRDERDRRPDFDWRRDDRSRSLQDRSRDDRRHDFDRRRDDRSRRDRSPRRDRRRSRSRDRNRKPEDIFKGSLSEGLKLHESDSDDNLEDIELPLDEEDEEALIEQRRKQREELLMKLAPKEPTPPSTPPPVDPGLDIFDKSEDADKATDNVKENQEQDTSEQEQEYDNEDNLKEPEIPETEKEEEEPEMDESSEDSSDSSEDSASDSSNSSDDSDDSEEESDSDSDNELTKLAKRSDKKISKVEQKAYNDEDLINYAKALYKDDKQGKYEDEITRDKRSSSRDKYSREKSEGSNKAKYEKDDNRRDRNKRDSSHEYESLRSKDESSNKRNKDKRDSSRDRDRNSRDKYRDSRRDRRNSSRDRYDSKRDRRDSSRDRYDSKRDRSRDRYDSKRDRRDSSRDRYESNRDRRDSSRDRYDSKRDRSRDRYDSKRDRRDSRDRYDSKRDKRDSSREKHSSSKDRDSSKRKSKWDNDSKDRSLSVDKTQEDQSNDTDEDKEPTESEMSVSPAPNSDLKADGATNDISLDGSDFEKAVQEKLAQIPDQKNTQQKKEKTATGGFDMFAEVDTFDENTNSPNAFTKYRGGAVENPALTDNWDDSDGYYRVRIGEVLDKRYTVFGFTGQGVFSNVVRVRDQARGNLDCAIKIIRNNEMMQKTGMKELEYLRKLNDADPDDKFHCVRLYRHFYHKNHLCLVFETLSMNLREVLKKYGRNIGLHVKAVRSYTQQLLLSLKLMKRCSILHADIKPDNVLIDNTKLMMKMCDFGSASHVSENDITPYLCSRFYRAPEIILGMGYEHSADLWSVGVTIYELYTGKIMFPGKTNNEMLKLMMDVKGRFPNKMIRKGAFRENHFDNNYNFLYHEVDKVTQRDKITLMTNIAPTKDLLADLIGNQRLPDDQLRKVQQLRDLLDKILMLDPAKRMSINDALKHPFIQEKI</sequence>
<feature type="compositionally biased region" description="Basic and acidic residues" evidence="25">
    <location>
        <begin position="619"/>
        <end position="640"/>
    </location>
</feature>
<evidence type="ECO:0000313" key="26">
    <source>
        <dbReference type="EMBL" id="CAH1780416.1"/>
    </source>
</evidence>
<dbReference type="CDD" id="cd14135">
    <property type="entry name" value="STKc_PRP4"/>
    <property type="match status" value="1"/>
</dbReference>
<dbReference type="InterPro" id="IPR011009">
    <property type="entry name" value="Kinase-like_dom_sf"/>
</dbReference>
<keyword evidence="18" id="KW-0539">Nucleus</keyword>
<evidence type="ECO:0000256" key="22">
    <source>
        <dbReference type="ARBA" id="ARBA00046964"/>
    </source>
</evidence>
<dbReference type="FunFam" id="3.30.200.20:FF:000123">
    <property type="entry name" value="serine/threonine-protein kinase PRP4 homolog"/>
    <property type="match status" value="1"/>
</dbReference>
<feature type="compositionally biased region" description="Basic residues" evidence="25">
    <location>
        <begin position="437"/>
        <end position="452"/>
    </location>
</feature>
<dbReference type="Gene3D" id="1.10.510.10">
    <property type="entry name" value="Transferase(Phosphotransferase) domain 1"/>
    <property type="match status" value="1"/>
</dbReference>
<dbReference type="PROSITE" id="PS00108">
    <property type="entry name" value="PROTEIN_KINASE_ST"/>
    <property type="match status" value="1"/>
</dbReference>
<keyword evidence="6" id="KW-0723">Serine/threonine-protein kinase</keyword>